<dbReference type="AlphaFoldDB" id="A0A4C1Y3E6"/>
<organism evidence="2 3">
    <name type="scientific">Eumeta variegata</name>
    <name type="common">Bagworm moth</name>
    <name type="synonym">Eumeta japonica</name>
    <dbReference type="NCBI Taxonomy" id="151549"/>
    <lineage>
        <taxon>Eukaryota</taxon>
        <taxon>Metazoa</taxon>
        <taxon>Ecdysozoa</taxon>
        <taxon>Arthropoda</taxon>
        <taxon>Hexapoda</taxon>
        <taxon>Insecta</taxon>
        <taxon>Pterygota</taxon>
        <taxon>Neoptera</taxon>
        <taxon>Endopterygota</taxon>
        <taxon>Lepidoptera</taxon>
        <taxon>Glossata</taxon>
        <taxon>Ditrysia</taxon>
        <taxon>Tineoidea</taxon>
        <taxon>Psychidae</taxon>
        <taxon>Oiketicinae</taxon>
        <taxon>Eumeta</taxon>
    </lineage>
</organism>
<evidence type="ECO:0000313" key="3">
    <source>
        <dbReference type="Proteomes" id="UP000299102"/>
    </source>
</evidence>
<sequence length="80" mass="8704">MSRVRENASGSERTGRATAGSERGKDCRAKNALSMFRVCDTPASRRSRSVPLFHDSIIRRTVANSDAAHDIQYVHGGPCA</sequence>
<name>A0A4C1Y3E6_EUMVA</name>
<gene>
    <name evidence="2" type="ORF">EVAR_89741_1</name>
</gene>
<reference evidence="2 3" key="1">
    <citation type="journal article" date="2019" name="Commun. Biol.">
        <title>The bagworm genome reveals a unique fibroin gene that provides high tensile strength.</title>
        <authorList>
            <person name="Kono N."/>
            <person name="Nakamura H."/>
            <person name="Ohtoshi R."/>
            <person name="Tomita M."/>
            <person name="Numata K."/>
            <person name="Arakawa K."/>
        </authorList>
    </citation>
    <scope>NUCLEOTIDE SEQUENCE [LARGE SCALE GENOMIC DNA]</scope>
</reference>
<evidence type="ECO:0000313" key="2">
    <source>
        <dbReference type="EMBL" id="GBP70426.1"/>
    </source>
</evidence>
<comment type="caution">
    <text evidence="2">The sequence shown here is derived from an EMBL/GenBank/DDBJ whole genome shotgun (WGS) entry which is preliminary data.</text>
</comment>
<keyword evidence="3" id="KW-1185">Reference proteome</keyword>
<dbReference type="Proteomes" id="UP000299102">
    <property type="component" value="Unassembled WGS sequence"/>
</dbReference>
<dbReference type="EMBL" id="BGZK01001073">
    <property type="protein sequence ID" value="GBP70426.1"/>
    <property type="molecule type" value="Genomic_DNA"/>
</dbReference>
<evidence type="ECO:0000256" key="1">
    <source>
        <dbReference type="SAM" id="MobiDB-lite"/>
    </source>
</evidence>
<protein>
    <submittedName>
        <fullName evidence="2">Uncharacterized protein</fullName>
    </submittedName>
</protein>
<accession>A0A4C1Y3E6</accession>
<proteinExistence type="predicted"/>
<feature type="region of interest" description="Disordered" evidence="1">
    <location>
        <begin position="1"/>
        <end position="26"/>
    </location>
</feature>